<dbReference type="AlphaFoldDB" id="A0A0F9H501"/>
<comment type="caution">
    <text evidence="1">The sequence shown here is derived from an EMBL/GenBank/DDBJ whole genome shotgun (WGS) entry which is preliminary data.</text>
</comment>
<dbReference type="EMBL" id="LAZR01018015">
    <property type="protein sequence ID" value="KKL98041.1"/>
    <property type="molecule type" value="Genomic_DNA"/>
</dbReference>
<organism evidence="1">
    <name type="scientific">marine sediment metagenome</name>
    <dbReference type="NCBI Taxonomy" id="412755"/>
    <lineage>
        <taxon>unclassified sequences</taxon>
        <taxon>metagenomes</taxon>
        <taxon>ecological metagenomes</taxon>
    </lineage>
</organism>
<feature type="non-terminal residue" evidence="1">
    <location>
        <position position="58"/>
    </location>
</feature>
<reference evidence="1" key="1">
    <citation type="journal article" date="2015" name="Nature">
        <title>Complex archaea that bridge the gap between prokaryotes and eukaryotes.</title>
        <authorList>
            <person name="Spang A."/>
            <person name="Saw J.H."/>
            <person name="Jorgensen S.L."/>
            <person name="Zaremba-Niedzwiedzka K."/>
            <person name="Martijn J."/>
            <person name="Lind A.E."/>
            <person name="van Eijk R."/>
            <person name="Schleper C."/>
            <person name="Guy L."/>
            <person name="Ettema T.J."/>
        </authorList>
    </citation>
    <scope>NUCLEOTIDE SEQUENCE</scope>
</reference>
<accession>A0A0F9H501</accession>
<evidence type="ECO:0000313" key="1">
    <source>
        <dbReference type="EMBL" id="KKL98041.1"/>
    </source>
</evidence>
<proteinExistence type="predicted"/>
<protein>
    <recommendedName>
        <fullName evidence="2">Primosomal protein N' 3' DNA-binding domain-containing protein</fullName>
    </recommendedName>
</protein>
<sequence>MTGTATGSAAPGFFDEGALIAVLTTQPLDRCLDYRAPEGGCLAGAFVEVPLGPRKVLG</sequence>
<gene>
    <name evidence="1" type="ORF">LCGC14_1828350</name>
</gene>
<evidence type="ECO:0008006" key="2">
    <source>
        <dbReference type="Google" id="ProtNLM"/>
    </source>
</evidence>
<name>A0A0F9H501_9ZZZZ</name>